<feature type="signal peptide" evidence="5">
    <location>
        <begin position="1"/>
        <end position="24"/>
    </location>
</feature>
<keyword evidence="2 3" id="KW-1015">Disulfide bond</keyword>
<dbReference type="GO" id="GO:0005886">
    <property type="term" value="C:plasma membrane"/>
    <property type="evidence" value="ECO:0007669"/>
    <property type="project" value="TreeGrafter"/>
</dbReference>
<dbReference type="Proteomes" id="UP000792457">
    <property type="component" value="Unassembled WGS sequence"/>
</dbReference>
<dbReference type="AlphaFoldDB" id="A0A8K0NXF2"/>
<evidence type="ECO:0000313" key="7">
    <source>
        <dbReference type="EMBL" id="KAG8223324.1"/>
    </source>
</evidence>
<dbReference type="InterPro" id="IPR020067">
    <property type="entry name" value="Frizzled_dom"/>
</dbReference>
<dbReference type="InterPro" id="IPR015526">
    <property type="entry name" value="Frizzled/SFRP"/>
</dbReference>
<evidence type="ECO:0000256" key="4">
    <source>
        <dbReference type="SAM" id="MobiDB-lite"/>
    </source>
</evidence>
<dbReference type="GO" id="GO:0042813">
    <property type="term" value="F:Wnt receptor activity"/>
    <property type="evidence" value="ECO:0007669"/>
    <property type="project" value="TreeGrafter"/>
</dbReference>
<feature type="disulfide bond" evidence="3">
    <location>
        <begin position="191"/>
        <end position="215"/>
    </location>
</feature>
<evidence type="ECO:0000256" key="5">
    <source>
        <dbReference type="SAM" id="SignalP"/>
    </source>
</evidence>
<sequence>MGWKREKVTISLALATLLVSLATSAVIPESEETNTLATVSESTTFPVDPQDTSWFETGWSINLGGLFSFDGRFSWWQSAPSTSGVNFTITLSSGAKDSSSSEENVSTEPPRERRCEQLTAPLCIGIGYESTWVPNLLNHTDQMAANEELRKFSPLVKIECSRDLPFFLCNIFVPECGRGNTEPVLPCRSMCERVKSGCDAAMEKLGIVWPDYLSCEKFPDSDDPDKVCTGQ</sequence>
<feature type="chain" id="PRO_5035473926" description="FZ domain-containing protein" evidence="5">
    <location>
        <begin position="25"/>
        <end position="231"/>
    </location>
</feature>
<feature type="disulfide bond" evidence="3">
    <location>
        <begin position="115"/>
        <end position="176"/>
    </location>
</feature>
<gene>
    <name evidence="7" type="ORF">J437_LFUL001201</name>
</gene>
<protein>
    <recommendedName>
        <fullName evidence="6">FZ domain-containing protein</fullName>
    </recommendedName>
</protein>
<keyword evidence="8" id="KW-1185">Reference proteome</keyword>
<feature type="disulfide bond" evidence="3">
    <location>
        <begin position="160"/>
        <end position="198"/>
    </location>
</feature>
<feature type="disulfide bond" evidence="3">
    <location>
        <begin position="187"/>
        <end position="228"/>
    </location>
</feature>
<dbReference type="Pfam" id="PF01392">
    <property type="entry name" value="Fz"/>
    <property type="match status" value="1"/>
</dbReference>
<dbReference type="GO" id="GO:0060070">
    <property type="term" value="P:canonical Wnt signaling pathway"/>
    <property type="evidence" value="ECO:0007669"/>
    <property type="project" value="TreeGrafter"/>
</dbReference>
<dbReference type="InterPro" id="IPR036790">
    <property type="entry name" value="Frizzled_dom_sf"/>
</dbReference>
<accession>A0A8K0NXF2</accession>
<reference evidence="7" key="2">
    <citation type="submission" date="2017-10" db="EMBL/GenBank/DDBJ databases">
        <title>Ladona fulva Genome sequencing and assembly.</title>
        <authorList>
            <person name="Murali S."/>
            <person name="Richards S."/>
            <person name="Bandaranaike D."/>
            <person name="Bellair M."/>
            <person name="Blankenburg K."/>
            <person name="Chao H."/>
            <person name="Dinh H."/>
            <person name="Doddapaneni H."/>
            <person name="Dugan-Rocha S."/>
            <person name="Elkadiri S."/>
            <person name="Gnanaolivu R."/>
            <person name="Hernandez B."/>
            <person name="Skinner E."/>
            <person name="Javaid M."/>
            <person name="Lee S."/>
            <person name="Li M."/>
            <person name="Ming W."/>
            <person name="Munidasa M."/>
            <person name="Muniz J."/>
            <person name="Nguyen L."/>
            <person name="Hughes D."/>
            <person name="Osuji N."/>
            <person name="Pu L.-L."/>
            <person name="Puazo M."/>
            <person name="Qu C."/>
            <person name="Quiroz J."/>
            <person name="Raj R."/>
            <person name="Weissenberger G."/>
            <person name="Xin Y."/>
            <person name="Zou X."/>
            <person name="Han Y."/>
            <person name="Worley K."/>
            <person name="Muzny D."/>
            <person name="Gibbs R."/>
        </authorList>
    </citation>
    <scope>NUCLEOTIDE SEQUENCE</scope>
    <source>
        <strain evidence="7">Sampled in the wild</strain>
    </source>
</reference>
<dbReference type="PROSITE" id="PS50038">
    <property type="entry name" value="FZ"/>
    <property type="match status" value="1"/>
</dbReference>
<dbReference type="OrthoDB" id="10053709at2759"/>
<proteinExistence type="predicted"/>
<keyword evidence="5" id="KW-0732">Signal</keyword>
<dbReference type="Gene3D" id="1.10.2000.10">
    <property type="entry name" value="Frizzled cysteine-rich domain"/>
    <property type="match status" value="1"/>
</dbReference>
<feature type="domain" description="FZ" evidence="6">
    <location>
        <begin position="110"/>
        <end position="231"/>
    </location>
</feature>
<organism evidence="7 8">
    <name type="scientific">Ladona fulva</name>
    <name type="common">Scarce chaser dragonfly</name>
    <name type="synonym">Libellula fulva</name>
    <dbReference type="NCBI Taxonomy" id="123851"/>
    <lineage>
        <taxon>Eukaryota</taxon>
        <taxon>Metazoa</taxon>
        <taxon>Ecdysozoa</taxon>
        <taxon>Arthropoda</taxon>
        <taxon>Hexapoda</taxon>
        <taxon>Insecta</taxon>
        <taxon>Pterygota</taxon>
        <taxon>Palaeoptera</taxon>
        <taxon>Odonata</taxon>
        <taxon>Epiprocta</taxon>
        <taxon>Anisoptera</taxon>
        <taxon>Libelluloidea</taxon>
        <taxon>Libellulidae</taxon>
        <taxon>Ladona</taxon>
    </lineage>
</organism>
<dbReference type="GO" id="GO:0035567">
    <property type="term" value="P:non-canonical Wnt signaling pathway"/>
    <property type="evidence" value="ECO:0007669"/>
    <property type="project" value="TreeGrafter"/>
</dbReference>
<dbReference type="PANTHER" id="PTHR11309">
    <property type="entry name" value="FRIZZLED"/>
    <property type="match status" value="1"/>
</dbReference>
<dbReference type="GO" id="GO:0017147">
    <property type="term" value="F:Wnt-protein binding"/>
    <property type="evidence" value="ECO:0007669"/>
    <property type="project" value="TreeGrafter"/>
</dbReference>
<evidence type="ECO:0000259" key="6">
    <source>
        <dbReference type="PROSITE" id="PS50038"/>
    </source>
</evidence>
<dbReference type="SUPFAM" id="SSF63501">
    <property type="entry name" value="Frizzled cysteine-rich domain"/>
    <property type="match status" value="1"/>
</dbReference>
<evidence type="ECO:0000313" key="8">
    <source>
        <dbReference type="Proteomes" id="UP000792457"/>
    </source>
</evidence>
<comment type="caution">
    <text evidence="7">The sequence shown here is derived from an EMBL/GenBank/DDBJ whole genome shotgun (WGS) entry which is preliminary data.</text>
</comment>
<evidence type="ECO:0000256" key="2">
    <source>
        <dbReference type="ARBA" id="ARBA00023157"/>
    </source>
</evidence>
<evidence type="ECO:0000256" key="1">
    <source>
        <dbReference type="ARBA" id="ARBA00022473"/>
    </source>
</evidence>
<feature type="disulfide bond" evidence="3">
    <location>
        <begin position="123"/>
        <end position="169"/>
    </location>
</feature>
<reference evidence="7" key="1">
    <citation type="submission" date="2013-04" db="EMBL/GenBank/DDBJ databases">
        <authorList>
            <person name="Qu J."/>
            <person name="Murali S.C."/>
            <person name="Bandaranaike D."/>
            <person name="Bellair M."/>
            <person name="Blankenburg K."/>
            <person name="Chao H."/>
            <person name="Dinh H."/>
            <person name="Doddapaneni H."/>
            <person name="Downs B."/>
            <person name="Dugan-Rocha S."/>
            <person name="Elkadiri S."/>
            <person name="Gnanaolivu R.D."/>
            <person name="Hernandez B."/>
            <person name="Javaid M."/>
            <person name="Jayaseelan J.C."/>
            <person name="Lee S."/>
            <person name="Li M."/>
            <person name="Ming W."/>
            <person name="Munidasa M."/>
            <person name="Muniz J."/>
            <person name="Nguyen L."/>
            <person name="Ongeri F."/>
            <person name="Osuji N."/>
            <person name="Pu L.-L."/>
            <person name="Puazo M."/>
            <person name="Qu C."/>
            <person name="Quiroz J."/>
            <person name="Raj R."/>
            <person name="Weissenberger G."/>
            <person name="Xin Y."/>
            <person name="Zou X."/>
            <person name="Han Y."/>
            <person name="Richards S."/>
            <person name="Worley K."/>
            <person name="Muzny D."/>
            <person name="Gibbs R."/>
        </authorList>
    </citation>
    <scope>NUCLEOTIDE SEQUENCE</scope>
    <source>
        <strain evidence="7">Sampled in the wild</strain>
    </source>
</reference>
<keyword evidence="1" id="KW-0217">Developmental protein</keyword>
<feature type="region of interest" description="Disordered" evidence="4">
    <location>
        <begin position="93"/>
        <end position="112"/>
    </location>
</feature>
<evidence type="ECO:0000256" key="3">
    <source>
        <dbReference type="PROSITE-ProRule" id="PRU00090"/>
    </source>
</evidence>
<dbReference type="SMART" id="SM00063">
    <property type="entry name" value="FRI"/>
    <property type="match status" value="1"/>
</dbReference>
<name>A0A8K0NXF2_LADFU</name>
<dbReference type="EMBL" id="KZ308157">
    <property type="protein sequence ID" value="KAG8223324.1"/>
    <property type="molecule type" value="Genomic_DNA"/>
</dbReference>